<proteinExistence type="predicted"/>
<organism evidence="2 3">
    <name type="scientific">Symplocastrum torsivum CPER-KK1</name>
    <dbReference type="NCBI Taxonomy" id="450513"/>
    <lineage>
        <taxon>Bacteria</taxon>
        <taxon>Bacillati</taxon>
        <taxon>Cyanobacteriota</taxon>
        <taxon>Cyanophyceae</taxon>
        <taxon>Oscillatoriophycideae</taxon>
        <taxon>Oscillatoriales</taxon>
        <taxon>Microcoleaceae</taxon>
        <taxon>Symplocastrum</taxon>
    </lineage>
</organism>
<evidence type="ECO:0000256" key="1">
    <source>
        <dbReference type="SAM" id="Coils"/>
    </source>
</evidence>
<sequence length="634" mass="71569">MSSNPSNIDDLIRSHNPFAGHIVVRPPQIWAKSFPDVPSINAHASNAVLEAVAQVRQGQRQVVGITITAEKGLGKSQIISRIRHRLQAENGALFIYMSKYDNLNQIKYQFLQTVASSLRAFGSYQGVMQWQEVAAALINEVKKWNYTPQQYIRLFPSWLSKHSNKVVELLTDSVLQIKPHINNPYIVKAILWTLSSAHAIYATHWLSGLELTQTQAEAMVLPNPKREDREAEALSTIRQILDITSSYRVPVICFDELDVADADDNGFTAAQVVANLTKDLYNNLERGVLLMAMYPETWRDQVKHLPQAEAVIDRLVSEQRDRQPITLNYLNSDDILAIVFYWLKEFYEENQLNPPHPLYPFDENKLRDLGKGKPTIRAVLKWCAEHFIIPEPVIPPKGGKLPPRPPKHLVEPSFEAELANIEENIDVLSEENNDVIADALWSAFFALKNHTLENITISTIEEIQANSADKGYIHFKIVGKENQEIIKIGVAVLQQSGGRYQGAALKRLINYEKFDITRGCLVRSNKINSGAAGAKDCIKKLLKKGGEWVLLQSQDIKPLLAIRAVLDNCESYELSEEEILDFIRQKRLAIDNPLIREILSDPSGQEPENLLDEDMPVSIPQTVSDSVDNIELNI</sequence>
<reference evidence="2" key="1">
    <citation type="submission" date="2021-05" db="EMBL/GenBank/DDBJ databases">
        <authorList>
            <person name="Pietrasiak N."/>
            <person name="Ward R."/>
            <person name="Stajich J.E."/>
            <person name="Kurbessoian T."/>
        </authorList>
    </citation>
    <scope>NUCLEOTIDE SEQUENCE</scope>
    <source>
        <strain evidence="2">CPER-KK1</strain>
    </source>
</reference>
<evidence type="ECO:0000313" key="3">
    <source>
        <dbReference type="Proteomes" id="UP000753908"/>
    </source>
</evidence>
<dbReference type="SUPFAM" id="SSF52540">
    <property type="entry name" value="P-loop containing nucleoside triphosphate hydrolases"/>
    <property type="match status" value="1"/>
</dbReference>
<accession>A0A951U9Z8</accession>
<keyword evidence="1" id="KW-0175">Coiled coil</keyword>
<feature type="coiled-coil region" evidence="1">
    <location>
        <begin position="411"/>
        <end position="438"/>
    </location>
</feature>
<reference evidence="2" key="2">
    <citation type="journal article" date="2022" name="Microbiol. Resour. Announc.">
        <title>Metagenome Sequencing to Explore Phylogenomics of Terrestrial Cyanobacteria.</title>
        <authorList>
            <person name="Ward R.D."/>
            <person name="Stajich J.E."/>
            <person name="Johansen J.R."/>
            <person name="Huntemann M."/>
            <person name="Clum A."/>
            <person name="Foster B."/>
            <person name="Foster B."/>
            <person name="Roux S."/>
            <person name="Palaniappan K."/>
            <person name="Varghese N."/>
            <person name="Mukherjee S."/>
            <person name="Reddy T.B.K."/>
            <person name="Daum C."/>
            <person name="Copeland A."/>
            <person name="Chen I.A."/>
            <person name="Ivanova N.N."/>
            <person name="Kyrpides N.C."/>
            <person name="Shapiro N."/>
            <person name="Eloe-Fadrosh E.A."/>
            <person name="Pietrasiak N."/>
        </authorList>
    </citation>
    <scope>NUCLEOTIDE SEQUENCE</scope>
    <source>
        <strain evidence="2">CPER-KK1</strain>
    </source>
</reference>
<name>A0A951U9Z8_9CYAN</name>
<evidence type="ECO:0000313" key="2">
    <source>
        <dbReference type="EMBL" id="MBW4545968.1"/>
    </source>
</evidence>
<dbReference type="EMBL" id="JAHHIF010000020">
    <property type="protein sequence ID" value="MBW4545968.1"/>
    <property type="molecule type" value="Genomic_DNA"/>
</dbReference>
<dbReference type="Proteomes" id="UP000753908">
    <property type="component" value="Unassembled WGS sequence"/>
</dbReference>
<protein>
    <recommendedName>
        <fullName evidence="4">Orc1-like AAA ATPase domain-containing protein</fullName>
    </recommendedName>
</protein>
<dbReference type="AlphaFoldDB" id="A0A951U9Z8"/>
<evidence type="ECO:0008006" key="4">
    <source>
        <dbReference type="Google" id="ProtNLM"/>
    </source>
</evidence>
<dbReference type="InterPro" id="IPR027417">
    <property type="entry name" value="P-loop_NTPase"/>
</dbReference>
<comment type="caution">
    <text evidence="2">The sequence shown here is derived from an EMBL/GenBank/DDBJ whole genome shotgun (WGS) entry which is preliminary data.</text>
</comment>
<gene>
    <name evidence="2" type="ORF">KME25_16195</name>
</gene>